<gene>
    <name evidence="2" type="ORF">Syun_007351</name>
</gene>
<dbReference type="Proteomes" id="UP001420932">
    <property type="component" value="Unassembled WGS sequence"/>
</dbReference>
<evidence type="ECO:0000313" key="2">
    <source>
        <dbReference type="EMBL" id="KAK9161010.1"/>
    </source>
</evidence>
<dbReference type="EMBL" id="JBBNAF010000003">
    <property type="protein sequence ID" value="KAK9161010.1"/>
    <property type="molecule type" value="Genomic_DNA"/>
</dbReference>
<name>A0AAP0L0Y0_9MAGN</name>
<keyword evidence="3" id="KW-1185">Reference proteome</keyword>
<reference evidence="2 3" key="1">
    <citation type="submission" date="2024-01" db="EMBL/GenBank/DDBJ databases">
        <title>Genome assemblies of Stephania.</title>
        <authorList>
            <person name="Yang L."/>
        </authorList>
    </citation>
    <scope>NUCLEOTIDE SEQUENCE [LARGE SCALE GENOMIC DNA]</scope>
    <source>
        <strain evidence="2">YNDBR</strain>
        <tissue evidence="2">Leaf</tissue>
    </source>
</reference>
<keyword evidence="1" id="KW-0472">Membrane</keyword>
<dbReference type="AlphaFoldDB" id="A0AAP0L0Y0"/>
<keyword evidence="1" id="KW-1133">Transmembrane helix</keyword>
<accession>A0AAP0L0Y0</accession>
<organism evidence="2 3">
    <name type="scientific">Stephania yunnanensis</name>
    <dbReference type="NCBI Taxonomy" id="152371"/>
    <lineage>
        <taxon>Eukaryota</taxon>
        <taxon>Viridiplantae</taxon>
        <taxon>Streptophyta</taxon>
        <taxon>Embryophyta</taxon>
        <taxon>Tracheophyta</taxon>
        <taxon>Spermatophyta</taxon>
        <taxon>Magnoliopsida</taxon>
        <taxon>Ranunculales</taxon>
        <taxon>Menispermaceae</taxon>
        <taxon>Menispermoideae</taxon>
        <taxon>Cissampelideae</taxon>
        <taxon>Stephania</taxon>
    </lineage>
</organism>
<sequence length="128" mass="14782">MITIPYTTALTTYIAYGLLFAFGRFERLIPQNLRLAAYVGVMQRVSASDRWGYEARLRVYRESDLSQEKNACPNREVEEFFASRSKTSIERTLKQSLERVRINANWVRSVREENSLPRGNAGVGIPKY</sequence>
<comment type="caution">
    <text evidence="2">The sequence shown here is derived from an EMBL/GenBank/DDBJ whole genome shotgun (WGS) entry which is preliminary data.</text>
</comment>
<keyword evidence="1" id="KW-0812">Transmembrane</keyword>
<evidence type="ECO:0000313" key="3">
    <source>
        <dbReference type="Proteomes" id="UP001420932"/>
    </source>
</evidence>
<evidence type="ECO:0000256" key="1">
    <source>
        <dbReference type="SAM" id="Phobius"/>
    </source>
</evidence>
<feature type="transmembrane region" description="Helical" evidence="1">
    <location>
        <begin position="6"/>
        <end position="25"/>
    </location>
</feature>
<proteinExistence type="predicted"/>
<protein>
    <submittedName>
        <fullName evidence="2">Uncharacterized protein</fullName>
    </submittedName>
</protein>